<reference evidence="1" key="1">
    <citation type="journal article" date="2023" name="Comput. Struct. Biotechnol. J.">
        <title>Discovery of a novel marine Bacteroidetes with a rich repertoire of carbohydrate-active enzymes.</title>
        <authorList>
            <person name="Chen B."/>
            <person name="Liu G."/>
            <person name="Chen Q."/>
            <person name="Wang H."/>
            <person name="Liu L."/>
            <person name="Tang K."/>
        </authorList>
    </citation>
    <scope>NUCLEOTIDE SEQUENCE</scope>
    <source>
        <strain evidence="1">TK19036</strain>
    </source>
</reference>
<evidence type="ECO:0000313" key="1">
    <source>
        <dbReference type="EMBL" id="WKN34436.1"/>
    </source>
</evidence>
<accession>A0AA49JC76</accession>
<name>A0AA49JC76_9BACT</name>
<proteinExistence type="predicted"/>
<gene>
    <name evidence="1" type="ORF">K4G66_18835</name>
</gene>
<organism evidence="1">
    <name type="scientific">Roseihalotalea indica</name>
    <dbReference type="NCBI Taxonomy" id="2867963"/>
    <lineage>
        <taxon>Bacteria</taxon>
        <taxon>Pseudomonadati</taxon>
        <taxon>Bacteroidota</taxon>
        <taxon>Cytophagia</taxon>
        <taxon>Cytophagales</taxon>
        <taxon>Catalimonadaceae</taxon>
        <taxon>Roseihalotalea</taxon>
    </lineage>
</organism>
<reference evidence="1" key="2">
    <citation type="journal article" date="2024" name="Antonie Van Leeuwenhoek">
        <title>Roseihalotalea indica gen. nov., sp. nov., a halophilic Bacteroidetes from mesopelagic Southwest Indian Ocean with higher carbohydrate metabolic potential.</title>
        <authorList>
            <person name="Chen B."/>
            <person name="Zhang M."/>
            <person name="Lin D."/>
            <person name="Ye J."/>
            <person name="Tang K."/>
        </authorList>
    </citation>
    <scope>NUCLEOTIDE SEQUENCE</scope>
    <source>
        <strain evidence="1">TK19036</strain>
    </source>
</reference>
<dbReference type="AlphaFoldDB" id="A0AA49JC76"/>
<dbReference type="EMBL" id="CP120682">
    <property type="protein sequence ID" value="WKN34436.1"/>
    <property type="molecule type" value="Genomic_DNA"/>
</dbReference>
<protein>
    <submittedName>
        <fullName evidence="1">Uncharacterized protein</fullName>
    </submittedName>
</protein>
<sequence length="201" mass="22789">MKYLVSITMMVIPLVLVGQDFPRSKNGEGFNSVFLNLSTGQFQGTINGVLIIENLNSEERILDFQGSQAELIIEPDPDEVYDVSTKIYKGETTSGKTSIEYKTYGLANSIGLRIFNNWFELSFIDGGCDLVIAGIDYMYKSEDLAEYLILRVTEKLILNNWNQVNKTEHTRKSNNNEELKSKKEITILPNSTLVFAIKRNE</sequence>